<evidence type="ECO:0000259" key="3">
    <source>
        <dbReference type="PROSITE" id="PS50011"/>
    </source>
</evidence>
<gene>
    <name evidence="4" type="ORF">FRACYDRAFT_195833</name>
</gene>
<protein>
    <submittedName>
        <fullName evidence="4">Pkinase-domain-containing protein</fullName>
    </submittedName>
</protein>
<dbReference type="EMBL" id="KV784378">
    <property type="protein sequence ID" value="OEU08769.1"/>
    <property type="molecule type" value="Genomic_DNA"/>
</dbReference>
<keyword evidence="2" id="KW-0067">ATP-binding</keyword>
<proteinExistence type="predicted"/>
<dbReference type="Gene3D" id="3.30.200.20">
    <property type="entry name" value="Phosphorylase Kinase, domain 1"/>
    <property type="match status" value="1"/>
</dbReference>
<keyword evidence="1" id="KW-0547">Nucleotide-binding</keyword>
<dbReference type="Proteomes" id="UP000095751">
    <property type="component" value="Unassembled WGS sequence"/>
</dbReference>
<dbReference type="GO" id="GO:0004672">
    <property type="term" value="F:protein kinase activity"/>
    <property type="evidence" value="ECO:0007669"/>
    <property type="project" value="InterPro"/>
</dbReference>
<dbReference type="SUPFAM" id="SSF56112">
    <property type="entry name" value="Protein kinase-like (PK-like)"/>
    <property type="match status" value="1"/>
</dbReference>
<dbReference type="Pfam" id="PF00069">
    <property type="entry name" value="Pkinase"/>
    <property type="match status" value="1"/>
</dbReference>
<keyword evidence="4" id="KW-0418">Kinase</keyword>
<evidence type="ECO:0000313" key="4">
    <source>
        <dbReference type="EMBL" id="OEU08769.1"/>
    </source>
</evidence>
<organism evidence="4 5">
    <name type="scientific">Fragilariopsis cylindrus CCMP1102</name>
    <dbReference type="NCBI Taxonomy" id="635003"/>
    <lineage>
        <taxon>Eukaryota</taxon>
        <taxon>Sar</taxon>
        <taxon>Stramenopiles</taxon>
        <taxon>Ochrophyta</taxon>
        <taxon>Bacillariophyta</taxon>
        <taxon>Bacillariophyceae</taxon>
        <taxon>Bacillariophycidae</taxon>
        <taxon>Bacillariales</taxon>
        <taxon>Bacillariaceae</taxon>
        <taxon>Fragilariopsis</taxon>
    </lineage>
</organism>
<feature type="domain" description="Protein kinase" evidence="3">
    <location>
        <begin position="13"/>
        <end position="267"/>
    </location>
</feature>
<keyword evidence="5" id="KW-1185">Reference proteome</keyword>
<sequence length="346" mass="39559">MSLSKKKKFADLYEVKEKIHRGSAGVVNECYSKLYDKKYAVKIIKRDDETDEQVLHEVAIMNQLNHDNLVGVVDYYEEDDFHYIVMELMDGGDVFDRIIDLNNYTEKDARDLAKILLGSVEYMHKSGVVHRDIKPQNLLLESKESNCAIKVGDFGFAKIVHTPKSLTSRCGTPSYVAPEILKNQPYDQSCDMWSVGVVLYVMLCGYTPFMEENQEKMFERIKLGDWKFDSDDWSHISREAKALIKGLMNTNVDKRLTASAALKSKWITSLTDQYLSDRDLTSTMRLIKDKRPRLKDLTMVFKDFSTKVKTELDTIVSNTIDHSRKATISAASVIRTASHPSKGDLK</sequence>
<accession>A0A1E7ESC8</accession>
<dbReference type="InterPro" id="IPR000719">
    <property type="entry name" value="Prot_kinase_dom"/>
</dbReference>
<dbReference type="AlphaFoldDB" id="A0A1E7ESC8"/>
<dbReference type="CDD" id="cd05117">
    <property type="entry name" value="STKc_CAMK"/>
    <property type="match status" value="1"/>
</dbReference>
<dbReference type="Gene3D" id="1.10.510.10">
    <property type="entry name" value="Transferase(Phosphotransferase) domain 1"/>
    <property type="match status" value="1"/>
</dbReference>
<evidence type="ECO:0000256" key="1">
    <source>
        <dbReference type="ARBA" id="ARBA00022741"/>
    </source>
</evidence>
<dbReference type="PROSITE" id="PS50011">
    <property type="entry name" value="PROTEIN_KINASE_DOM"/>
    <property type="match status" value="1"/>
</dbReference>
<keyword evidence="4" id="KW-0808">Transferase</keyword>
<dbReference type="PANTHER" id="PTHR24347">
    <property type="entry name" value="SERINE/THREONINE-PROTEIN KINASE"/>
    <property type="match status" value="1"/>
</dbReference>
<dbReference type="OrthoDB" id="197746at2759"/>
<dbReference type="GO" id="GO:0005524">
    <property type="term" value="F:ATP binding"/>
    <property type="evidence" value="ECO:0007669"/>
    <property type="project" value="UniProtKB-KW"/>
</dbReference>
<evidence type="ECO:0000313" key="5">
    <source>
        <dbReference type="Proteomes" id="UP000095751"/>
    </source>
</evidence>
<dbReference type="SMART" id="SM00220">
    <property type="entry name" value="S_TKc"/>
    <property type="match status" value="1"/>
</dbReference>
<dbReference type="InParanoid" id="A0A1E7ESC8"/>
<dbReference type="PROSITE" id="PS00108">
    <property type="entry name" value="PROTEIN_KINASE_ST"/>
    <property type="match status" value="1"/>
</dbReference>
<reference evidence="4 5" key="1">
    <citation type="submission" date="2016-09" db="EMBL/GenBank/DDBJ databases">
        <title>Extensive genetic diversity and differential bi-allelic expression allows diatom success in the polar Southern Ocean.</title>
        <authorList>
            <consortium name="DOE Joint Genome Institute"/>
            <person name="Mock T."/>
            <person name="Otillar R.P."/>
            <person name="Strauss J."/>
            <person name="Dupont C."/>
            <person name="Frickenhaus S."/>
            <person name="Maumus F."/>
            <person name="Mcmullan M."/>
            <person name="Sanges R."/>
            <person name="Schmutz J."/>
            <person name="Toseland A."/>
            <person name="Valas R."/>
            <person name="Veluchamy A."/>
            <person name="Ward B.J."/>
            <person name="Allen A."/>
            <person name="Barry K."/>
            <person name="Falciatore A."/>
            <person name="Ferrante M."/>
            <person name="Fortunato A.E."/>
            <person name="Gloeckner G."/>
            <person name="Gruber A."/>
            <person name="Hipkin R."/>
            <person name="Janech M."/>
            <person name="Kroth P."/>
            <person name="Leese F."/>
            <person name="Lindquist E."/>
            <person name="Lyon B.R."/>
            <person name="Martin J."/>
            <person name="Mayer C."/>
            <person name="Parker M."/>
            <person name="Quesneville H."/>
            <person name="Raymond J."/>
            <person name="Uhlig C."/>
            <person name="Valentin K.U."/>
            <person name="Worden A.Z."/>
            <person name="Armbrust E.V."/>
            <person name="Bowler C."/>
            <person name="Green B."/>
            <person name="Moulton V."/>
            <person name="Van Oosterhout C."/>
            <person name="Grigoriev I."/>
        </authorList>
    </citation>
    <scope>NUCLEOTIDE SEQUENCE [LARGE SCALE GENOMIC DNA]</scope>
    <source>
        <strain evidence="4 5">CCMP1102</strain>
    </source>
</reference>
<dbReference type="FunFam" id="1.10.510.10:FF:000571">
    <property type="entry name" value="Maternal embryonic leucine zipper kinase"/>
    <property type="match status" value="1"/>
</dbReference>
<evidence type="ECO:0000256" key="2">
    <source>
        <dbReference type="ARBA" id="ARBA00022840"/>
    </source>
</evidence>
<dbReference type="InterPro" id="IPR008271">
    <property type="entry name" value="Ser/Thr_kinase_AS"/>
</dbReference>
<name>A0A1E7ESC8_9STRA</name>
<dbReference type="KEGG" id="fcy:FRACYDRAFT_195833"/>
<dbReference type="InterPro" id="IPR011009">
    <property type="entry name" value="Kinase-like_dom_sf"/>
</dbReference>